<name>A0A2R4PAM8_9LILI</name>
<dbReference type="EMBL" id="MG757197">
    <property type="protein sequence ID" value="AVX48105.1"/>
    <property type="molecule type" value="Genomic_DNA"/>
</dbReference>
<accession>A0A2R4PAM8</accession>
<dbReference type="AlphaFoldDB" id="A0A2R4PAM8"/>
<dbReference type="SUPFAM" id="SSF57716">
    <property type="entry name" value="Glucocorticoid receptor-like (DNA-binding domain)"/>
    <property type="match status" value="1"/>
</dbReference>
<sequence>MNKKFKNIDIHLHRRCFLNNGFRANYRGFCLSGYSKMIDSCFFPGLIRSSW</sequence>
<reference evidence="1" key="1">
    <citation type="journal article" date="2018" name="Genome Biol. Evol.">
        <title>Genome Reports: Contracted Genes and Dwarfed Plastome in Mycoheterotrophic Sciaphila thaidanica (Triuridaceae, Pandanales).</title>
        <authorList>
            <person name="Petersen G."/>
            <person name="Zervas A."/>
            <person name="Pedersen H.A.E."/>
            <person name="Seberg O."/>
        </authorList>
    </citation>
    <scope>NUCLEOTIDE SEQUENCE</scope>
</reference>
<evidence type="ECO:0000313" key="1">
    <source>
        <dbReference type="EMBL" id="AVX48105.1"/>
    </source>
</evidence>
<geneLocation type="chloroplast" evidence="1"/>
<keyword evidence="1" id="KW-0687">Ribonucleoprotein</keyword>
<organism evidence="1">
    <name type="scientific">Sciaphila thaidanica</name>
    <dbReference type="NCBI Taxonomy" id="2161793"/>
    <lineage>
        <taxon>Eukaryota</taxon>
        <taxon>Viridiplantae</taxon>
        <taxon>Streptophyta</taxon>
        <taxon>Embryophyta</taxon>
        <taxon>Tracheophyta</taxon>
        <taxon>Spermatophyta</taxon>
        <taxon>Magnoliopsida</taxon>
        <taxon>Liliopsida</taxon>
        <taxon>Pandanales</taxon>
        <taxon>Triuridaceae</taxon>
        <taxon>Sciaphila</taxon>
    </lineage>
</organism>
<keyword evidence="1" id="KW-0934">Plastid</keyword>
<gene>
    <name evidence="1" type="primary">rps14</name>
</gene>
<proteinExistence type="predicted"/>
<keyword evidence="1" id="KW-0150">Chloroplast</keyword>
<keyword evidence="1" id="KW-0689">Ribosomal protein</keyword>
<dbReference type="GO" id="GO:0005840">
    <property type="term" value="C:ribosome"/>
    <property type="evidence" value="ECO:0007669"/>
    <property type="project" value="UniProtKB-KW"/>
</dbReference>
<protein>
    <submittedName>
        <fullName evidence="1">Ribosomal protein S14</fullName>
    </submittedName>
</protein>